<dbReference type="RefSeq" id="XP_019044254.1">
    <property type="nucleotide sequence ID" value="XM_019194131.1"/>
</dbReference>
<reference evidence="2" key="3">
    <citation type="submission" date="2014-01" db="EMBL/GenBank/DDBJ databases">
        <title>Evolution of pathogenesis and genome organization in the Tremellales.</title>
        <authorList>
            <person name="Cuomo C."/>
            <person name="Litvintseva A."/>
            <person name="Heitman J."/>
            <person name="Chen Y."/>
            <person name="Sun S."/>
            <person name="Springer D."/>
            <person name="Dromer F."/>
            <person name="Young S."/>
            <person name="Zeng Q."/>
            <person name="Chapman S."/>
            <person name="Gujja S."/>
            <person name="Saif S."/>
            <person name="Birren B."/>
        </authorList>
    </citation>
    <scope>NUCLEOTIDE SEQUENCE</scope>
    <source>
        <strain evidence="2">CBS 10118</strain>
    </source>
</reference>
<dbReference type="AlphaFoldDB" id="A0A1B9FWN5"/>
<evidence type="ECO:0000313" key="3">
    <source>
        <dbReference type="EMBL" id="WVW86058.1"/>
    </source>
</evidence>
<evidence type="ECO:0000313" key="4">
    <source>
        <dbReference type="Proteomes" id="UP000092730"/>
    </source>
</evidence>
<feature type="compositionally biased region" description="Polar residues" evidence="1">
    <location>
        <begin position="237"/>
        <end position="258"/>
    </location>
</feature>
<feature type="compositionally biased region" description="Basic and acidic residues" evidence="1">
    <location>
        <begin position="183"/>
        <end position="207"/>
    </location>
</feature>
<reference evidence="3" key="4">
    <citation type="submission" date="2024-02" db="EMBL/GenBank/DDBJ databases">
        <title>Comparative genomics of Cryptococcus and Kwoniella reveals pathogenesis evolution and contrasting modes of karyotype evolution via chromosome fusion or intercentromeric recombination.</title>
        <authorList>
            <person name="Coelho M.A."/>
            <person name="David-Palma M."/>
            <person name="Shea T."/>
            <person name="Bowers K."/>
            <person name="McGinley-Smith S."/>
            <person name="Mohammad A.W."/>
            <person name="Gnirke A."/>
            <person name="Yurkov A.M."/>
            <person name="Nowrousian M."/>
            <person name="Sun S."/>
            <person name="Cuomo C.A."/>
            <person name="Heitman J."/>
        </authorList>
    </citation>
    <scope>NUCLEOTIDE SEQUENCE</scope>
    <source>
        <strain evidence="3">CBS 10118</strain>
    </source>
</reference>
<dbReference type="GeneID" id="30211937"/>
<dbReference type="KEGG" id="kbi:30211937"/>
<feature type="region of interest" description="Disordered" evidence="1">
    <location>
        <begin position="183"/>
        <end position="273"/>
    </location>
</feature>
<sequence>MSDADDDFYKGDPDEAFMALNNFHYKGSVKLDISNVKLTRTVTRKEDVTSADFDIGPCQTVLPEGTAPSAHLLSQRLPNTTVGGWTKRKMWGEEYNVSRYRPNPGAYARIRLSEIAFSDALSKEIMSKEGKQGVHTVQGTMYGLSHICWSPDFKDRRNKMEKCVADEKARRLEEREQQLQAELESRGDLYDHVEAPSETTNHSRGETTEVEQQNLTDEEQGMKAEEQSLKLEEQRNNIENQSTNVEKQSADVEQQGTNVEERSTQKRQSYIGDDLQSWEQLPLWYSSVMSAT</sequence>
<organism evidence="2">
    <name type="scientific">Kwoniella bestiolae CBS 10118</name>
    <dbReference type="NCBI Taxonomy" id="1296100"/>
    <lineage>
        <taxon>Eukaryota</taxon>
        <taxon>Fungi</taxon>
        <taxon>Dikarya</taxon>
        <taxon>Basidiomycota</taxon>
        <taxon>Agaricomycotina</taxon>
        <taxon>Tremellomycetes</taxon>
        <taxon>Tremellales</taxon>
        <taxon>Cryptococcaceae</taxon>
        <taxon>Kwoniella</taxon>
    </lineage>
</organism>
<gene>
    <name evidence="2" type="ORF">I302_07538</name>
    <name evidence="3" type="ORF">I302_108096</name>
</gene>
<proteinExistence type="predicted"/>
<dbReference type="Proteomes" id="UP000092730">
    <property type="component" value="Chromosome 7"/>
</dbReference>
<dbReference type="EMBL" id="CP144547">
    <property type="protein sequence ID" value="WVW86058.1"/>
    <property type="molecule type" value="Genomic_DNA"/>
</dbReference>
<dbReference type="EMBL" id="KI894024">
    <property type="protein sequence ID" value="OCF23184.1"/>
    <property type="molecule type" value="Genomic_DNA"/>
</dbReference>
<name>A0A1B9FWN5_9TREE</name>
<dbReference type="VEuPathDB" id="FungiDB:I302_07538"/>
<accession>A0A1B9FWN5</accession>
<feature type="compositionally biased region" description="Basic and acidic residues" evidence="1">
    <location>
        <begin position="220"/>
        <end position="236"/>
    </location>
</feature>
<protein>
    <submittedName>
        <fullName evidence="2">Uncharacterized protein</fullName>
    </submittedName>
</protein>
<keyword evidence="4" id="KW-1185">Reference proteome</keyword>
<evidence type="ECO:0000313" key="2">
    <source>
        <dbReference type="EMBL" id="OCF23184.1"/>
    </source>
</evidence>
<reference evidence="3" key="2">
    <citation type="submission" date="2013-07" db="EMBL/GenBank/DDBJ databases">
        <authorList>
            <consortium name="The Broad Institute Genome Sequencing Platform"/>
            <person name="Cuomo C."/>
            <person name="Litvintseva A."/>
            <person name="Chen Y."/>
            <person name="Heitman J."/>
            <person name="Sun S."/>
            <person name="Springer D."/>
            <person name="Dromer F."/>
            <person name="Young S.K."/>
            <person name="Zeng Q."/>
            <person name="Gargeya S."/>
            <person name="Fitzgerald M."/>
            <person name="Abouelleil A."/>
            <person name="Alvarado L."/>
            <person name="Berlin A.M."/>
            <person name="Chapman S.B."/>
            <person name="Dewar J."/>
            <person name="Goldberg J."/>
            <person name="Griggs A."/>
            <person name="Gujja S."/>
            <person name="Hansen M."/>
            <person name="Howarth C."/>
            <person name="Imamovic A."/>
            <person name="Larimer J."/>
            <person name="McCowan C."/>
            <person name="Murphy C."/>
            <person name="Pearson M."/>
            <person name="Priest M."/>
            <person name="Roberts A."/>
            <person name="Saif S."/>
            <person name="Shea T."/>
            <person name="Sykes S."/>
            <person name="Wortman J."/>
            <person name="Nusbaum C."/>
            <person name="Birren B."/>
        </authorList>
    </citation>
    <scope>NUCLEOTIDE SEQUENCE</scope>
    <source>
        <strain evidence="3">CBS 10118</strain>
    </source>
</reference>
<reference evidence="2" key="1">
    <citation type="submission" date="2013-07" db="EMBL/GenBank/DDBJ databases">
        <title>The Genome Sequence of Cryptococcus bestiolae CBS10118.</title>
        <authorList>
            <consortium name="The Broad Institute Genome Sequencing Platform"/>
            <person name="Cuomo C."/>
            <person name="Litvintseva A."/>
            <person name="Chen Y."/>
            <person name="Heitman J."/>
            <person name="Sun S."/>
            <person name="Springer D."/>
            <person name="Dromer F."/>
            <person name="Young S.K."/>
            <person name="Zeng Q."/>
            <person name="Gargeya S."/>
            <person name="Fitzgerald M."/>
            <person name="Abouelleil A."/>
            <person name="Alvarado L."/>
            <person name="Berlin A.M."/>
            <person name="Chapman S.B."/>
            <person name="Dewar J."/>
            <person name="Goldberg J."/>
            <person name="Griggs A."/>
            <person name="Gujja S."/>
            <person name="Hansen M."/>
            <person name="Howarth C."/>
            <person name="Imamovic A."/>
            <person name="Larimer J."/>
            <person name="McCowan C."/>
            <person name="Murphy C."/>
            <person name="Pearson M."/>
            <person name="Priest M."/>
            <person name="Roberts A."/>
            <person name="Saif S."/>
            <person name="Shea T."/>
            <person name="Sykes S."/>
            <person name="Wortman J."/>
            <person name="Nusbaum C."/>
            <person name="Birren B."/>
        </authorList>
    </citation>
    <scope>NUCLEOTIDE SEQUENCE [LARGE SCALE GENOMIC DNA]</scope>
    <source>
        <strain evidence="2">CBS 10118</strain>
    </source>
</reference>
<evidence type="ECO:0000256" key="1">
    <source>
        <dbReference type="SAM" id="MobiDB-lite"/>
    </source>
</evidence>